<evidence type="ECO:0000313" key="4">
    <source>
        <dbReference type="EMBL" id="AEI63258.1"/>
    </source>
</evidence>
<protein>
    <submittedName>
        <fullName evidence="4">Sensory box histidine kinase</fullName>
    </submittedName>
</protein>
<dbReference type="Gene3D" id="3.30.450.20">
    <property type="entry name" value="PAS domain"/>
    <property type="match status" value="1"/>
</dbReference>
<feature type="compositionally biased region" description="Polar residues" evidence="1">
    <location>
        <begin position="906"/>
        <end position="918"/>
    </location>
</feature>
<dbReference type="InterPro" id="IPR029016">
    <property type="entry name" value="GAF-like_dom_sf"/>
</dbReference>
<dbReference type="STRING" id="483219.LILAB_06705"/>
<feature type="compositionally biased region" description="Gly residues" evidence="1">
    <location>
        <begin position="837"/>
        <end position="846"/>
    </location>
</feature>
<dbReference type="InterPro" id="IPR000014">
    <property type="entry name" value="PAS"/>
</dbReference>
<dbReference type="CDD" id="cd00130">
    <property type="entry name" value="PAS"/>
    <property type="match status" value="1"/>
</dbReference>
<feature type="compositionally biased region" description="Basic residues" evidence="1">
    <location>
        <begin position="782"/>
        <end position="794"/>
    </location>
</feature>
<dbReference type="EMBL" id="CP002830">
    <property type="protein sequence ID" value="AEI63258.1"/>
    <property type="molecule type" value="Genomic_DNA"/>
</dbReference>
<dbReference type="Pfam" id="PF01590">
    <property type="entry name" value="GAF"/>
    <property type="match status" value="1"/>
</dbReference>
<accession>F8CA08</accession>
<proteinExistence type="predicted"/>
<evidence type="ECO:0000259" key="2">
    <source>
        <dbReference type="SMART" id="SM00065"/>
    </source>
</evidence>
<feature type="compositionally biased region" description="Basic residues" evidence="1">
    <location>
        <begin position="811"/>
        <end position="822"/>
    </location>
</feature>
<dbReference type="Proteomes" id="UP000000488">
    <property type="component" value="Chromosome"/>
</dbReference>
<feature type="compositionally biased region" description="Basic residues" evidence="1">
    <location>
        <begin position="877"/>
        <end position="892"/>
    </location>
</feature>
<evidence type="ECO:0000313" key="5">
    <source>
        <dbReference type="Proteomes" id="UP000000488"/>
    </source>
</evidence>
<feature type="compositionally biased region" description="Gly residues" evidence="1">
    <location>
        <begin position="739"/>
        <end position="764"/>
    </location>
</feature>
<sequence length="918" mass="98119">MKTAAEAGAAYGPFDAMSVGVCVIRDGRFVYVNEALVTMSGHPREAVLGEYATLLVPPASAEELDARHARRKRGEPVPTTYETLLRSPEGERRVELTVIPSGSEWVVLVRDVSARARRRSVLQRLAELGASLPSLRTEGEVLRRMFSGVEELELACAWLSPERLGVRLGQTFVPPGVVPPEAVALSGRWVRDIVGQWPPLLKRAWRDGAAYTDELPQEAERFLRGARGALVRQGLQRAGQTRAIAVRIDVEGQPRAVLALVADWLREEELPPVRLFGAQVSAALDAALTISRLSAQNTALAALNRLASVTASAPHAQALFAPGTDEIAGLLGCDAVAVLLPADDGEVELAYARGLDLQTSEDFTRRWRGESLCVQAQREGVPLEREVESWSEDLGEALRRQGFRTVVVVPLRVRSRGVGTLAALFRERRPLTPLERETLQAMGSHFAAAIESHRLLHELRGRAEDLALLHEVAKAMAATLELDKLLHIGATSLARIVDTSEAYVFLPDGPGERLQPRAMTGASPELRGHALPLIPADASLASVAFHTREVVMVEDARSDLRVNEEVRLLPGARAFLVLPLVVHERPMGVMMAVETRRPRRFTPAEVERASAIANQLALAREGARLVEDLQASYVELARTQAQLVRRERLGALGELSAVAAGRAGRAVRRGGPRGAQPAGRHLQLGGVPPPHRRAGQRGGAVVGHRRGGVGPAQPHRRGPAHLRAATRAAPLCRAAVAAGGGRGAGRAGGGPGPGARGDGPGGGCPLRDSGRADDAPGLPQPRHQRRTGHAPGRHAARERPAGDRDTGSRSAVRRQRAGHLSRRARAHLRALLHHQGQGHGAGAGGGEAHHRVPPGPRGLGVPAGPGHHVPALSPVGHTRHGGARRLVTHLKLTRPGPKSPREEQECTATPPSSESLSV</sequence>
<dbReference type="SUPFAM" id="SSF55781">
    <property type="entry name" value="GAF domain-like"/>
    <property type="match status" value="2"/>
</dbReference>
<feature type="compositionally biased region" description="Basic and acidic residues" evidence="1">
    <location>
        <begin position="795"/>
        <end position="807"/>
    </location>
</feature>
<dbReference type="NCBIfam" id="TIGR00229">
    <property type="entry name" value="sensory_box"/>
    <property type="match status" value="1"/>
</dbReference>
<evidence type="ECO:0000259" key="3">
    <source>
        <dbReference type="SMART" id="SM00091"/>
    </source>
</evidence>
<dbReference type="Pfam" id="PF00989">
    <property type="entry name" value="PAS"/>
    <property type="match status" value="1"/>
</dbReference>
<feature type="domain" description="GAF" evidence="2">
    <location>
        <begin position="481"/>
        <end position="630"/>
    </location>
</feature>
<feature type="region of interest" description="Disordered" evidence="1">
    <location>
        <begin position="666"/>
        <end position="724"/>
    </location>
</feature>
<reference evidence="4 5" key="1">
    <citation type="journal article" date="2011" name="J. Bacteriol.">
        <title>Genome sequence of the halotolerant marine bacterium Myxococcus fulvus HW-1.</title>
        <authorList>
            <person name="Li Z.F."/>
            <person name="Li X."/>
            <person name="Liu H."/>
            <person name="Liu X."/>
            <person name="Han K."/>
            <person name="Wu Z.H."/>
            <person name="Hu W."/>
            <person name="Li F.F."/>
            <person name="Li Y.Z."/>
        </authorList>
    </citation>
    <scope>NUCLEOTIDE SEQUENCE [LARGE SCALE GENOMIC DNA]</scope>
    <source>
        <strain evidence="5">ATCC BAA-855 / HW-1</strain>
    </source>
</reference>
<dbReference type="AlphaFoldDB" id="F8CA08"/>
<dbReference type="eggNOG" id="COG2205">
    <property type="taxonomic scope" value="Bacteria"/>
</dbReference>
<dbReference type="SUPFAM" id="SSF55785">
    <property type="entry name" value="PYP-like sensor domain (PAS domain)"/>
    <property type="match status" value="1"/>
</dbReference>
<feature type="region of interest" description="Disordered" evidence="1">
    <location>
        <begin position="739"/>
        <end position="822"/>
    </location>
</feature>
<dbReference type="Pfam" id="PF13492">
    <property type="entry name" value="GAF_3"/>
    <property type="match status" value="1"/>
</dbReference>
<name>F8CA08_MYXFH</name>
<keyword evidence="4" id="KW-0418">Kinase</keyword>
<dbReference type="Gene3D" id="3.30.450.40">
    <property type="match status" value="2"/>
</dbReference>
<gene>
    <name evidence="4" type="ordered locus">LILAB_06705</name>
</gene>
<dbReference type="InterPro" id="IPR035965">
    <property type="entry name" value="PAS-like_dom_sf"/>
</dbReference>
<dbReference type="SMART" id="SM00065">
    <property type="entry name" value="GAF"/>
    <property type="match status" value="2"/>
</dbReference>
<keyword evidence="4" id="KW-0808">Transferase</keyword>
<dbReference type="SMART" id="SM00091">
    <property type="entry name" value="PAS"/>
    <property type="match status" value="1"/>
</dbReference>
<feature type="region of interest" description="Disordered" evidence="1">
    <location>
        <begin position="834"/>
        <end position="918"/>
    </location>
</feature>
<dbReference type="GO" id="GO:0016301">
    <property type="term" value="F:kinase activity"/>
    <property type="evidence" value="ECO:0007669"/>
    <property type="project" value="UniProtKB-KW"/>
</dbReference>
<dbReference type="GO" id="GO:0006355">
    <property type="term" value="P:regulation of DNA-templated transcription"/>
    <property type="evidence" value="ECO:0007669"/>
    <property type="project" value="InterPro"/>
</dbReference>
<dbReference type="KEGG" id="mfu:LILAB_06705"/>
<feature type="domain" description="PAS" evidence="3">
    <location>
        <begin position="8"/>
        <end position="73"/>
    </location>
</feature>
<dbReference type="HOGENOM" id="CLU_317318_0_0_7"/>
<dbReference type="InterPro" id="IPR013767">
    <property type="entry name" value="PAS_fold"/>
</dbReference>
<organism evidence="4 5">
    <name type="scientific">Myxococcus fulvus (strain ATCC BAA-855 / HW-1)</name>
    <dbReference type="NCBI Taxonomy" id="483219"/>
    <lineage>
        <taxon>Bacteria</taxon>
        <taxon>Pseudomonadati</taxon>
        <taxon>Myxococcota</taxon>
        <taxon>Myxococcia</taxon>
        <taxon>Myxococcales</taxon>
        <taxon>Cystobacterineae</taxon>
        <taxon>Myxococcaceae</taxon>
        <taxon>Myxococcus</taxon>
    </lineage>
</organism>
<evidence type="ECO:0000256" key="1">
    <source>
        <dbReference type="SAM" id="MobiDB-lite"/>
    </source>
</evidence>
<feature type="domain" description="GAF" evidence="2">
    <location>
        <begin position="315"/>
        <end position="460"/>
    </location>
</feature>
<dbReference type="InterPro" id="IPR003018">
    <property type="entry name" value="GAF"/>
</dbReference>